<evidence type="ECO:0000313" key="2">
    <source>
        <dbReference type="EMBL" id="ASI54128.1"/>
    </source>
</evidence>
<evidence type="ECO:0000256" key="1">
    <source>
        <dbReference type="SAM" id="SignalP"/>
    </source>
</evidence>
<reference evidence="2 3" key="1">
    <citation type="submission" date="2014-06" db="EMBL/GenBank/DDBJ databases">
        <title>The Whole Genome Sequence of Mycoplasma hyosynoviae strain ATCC 27095.</title>
        <authorList>
            <person name="Calcutt M.J."/>
            <person name="Foecking M.F."/>
        </authorList>
    </citation>
    <scope>NUCLEOTIDE SEQUENCE [LARGE SCALE GENOMIC DNA]</scope>
    <source>
        <strain evidence="2 3">M60</strain>
    </source>
</reference>
<protein>
    <recommendedName>
        <fullName evidence="4">Lipoprotein-associated type-17 domain-containing protein</fullName>
    </recommendedName>
</protein>
<dbReference type="KEGG" id="mhyv:MHSN_03040"/>
<organism evidence="2 3">
    <name type="scientific">Metamycoplasma hyosynoviae</name>
    <dbReference type="NCBI Taxonomy" id="29559"/>
    <lineage>
        <taxon>Bacteria</taxon>
        <taxon>Bacillati</taxon>
        <taxon>Mycoplasmatota</taxon>
        <taxon>Mycoplasmoidales</taxon>
        <taxon>Metamycoplasmataceae</taxon>
        <taxon>Metamycoplasma</taxon>
    </lineage>
</organism>
<gene>
    <name evidence="2" type="ORF">MHSN_03040</name>
</gene>
<keyword evidence="1" id="KW-0732">Signal</keyword>
<feature type="signal peptide" evidence="1">
    <location>
        <begin position="1"/>
        <end position="22"/>
    </location>
</feature>
<evidence type="ECO:0000313" key="3">
    <source>
        <dbReference type="Proteomes" id="UP000264882"/>
    </source>
</evidence>
<evidence type="ECO:0008006" key="4">
    <source>
        <dbReference type="Google" id="ProtNLM"/>
    </source>
</evidence>
<dbReference type="EMBL" id="CP008748">
    <property type="protein sequence ID" value="ASI54128.1"/>
    <property type="molecule type" value="Genomic_DNA"/>
</dbReference>
<accession>A0A4P1QGL3</accession>
<dbReference type="Proteomes" id="UP000264882">
    <property type="component" value="Chromosome"/>
</dbReference>
<proteinExistence type="predicted"/>
<dbReference type="AlphaFoldDB" id="A0A4P1QGL3"/>
<sequence length="514" mass="59974">MKKIINKVLLSSLLISTTPIVAMMSVKCKGPTKKQSIQQKMVIPSDLVSYTNNNYGIFFSEKLNEAAKNITAKAVLAELQKDASLANIKKVLEPYGYIDFSNTDLEYYDYKLNLKNTQATKSDLNLFFEVIEKKDPTKIHTVEITVPGFKKDVNVDYNEFAGLKFLWSTTDKGDVISSPEFIDLFKQKLETPEYKGNVKKQLELYKEYCLVNGEFDDKQYDLSFENELKWLHHHGPTNIHINIQWKKKSETKWNQEVFFVYGFDSQKQHKIIDLESTPKSKTITPEEIKDLLLKEDGKDLLLKLSTIFYVKKADNAKFYNYKLSAKYDVLKTGTQEDKDKFLKEIIPNKNTFKLIYDREDKFDSSKKIEEVIEISRLGSTSQFGYLQVDEYFAETDEGDILYNISEDELKTYFDSEEFKKLSTDKQIEKLVKKINDSLKREEFPTLKDINLVNIIEKDKDQYEVSIADLTKIEIIQEKTPVEKAYKTLKLPLKIKNKKDNFEKTKDCYIRGFDF</sequence>
<feature type="chain" id="PRO_5020034733" description="Lipoprotein-associated type-17 domain-containing protein" evidence="1">
    <location>
        <begin position="23"/>
        <end position="514"/>
    </location>
</feature>
<keyword evidence="3" id="KW-1185">Reference proteome</keyword>
<dbReference type="RefSeq" id="WP_119863957.1">
    <property type="nucleotide sequence ID" value="NZ_CP008748.1"/>
</dbReference>
<name>A0A4P1QGL3_9BACT</name>